<dbReference type="AlphaFoldDB" id="A0A1I6MIK1"/>
<feature type="domain" description="HTH lysR-type" evidence="5">
    <location>
        <begin position="5"/>
        <end position="62"/>
    </location>
</feature>
<dbReference type="CDD" id="cd08414">
    <property type="entry name" value="PBP2_LTTR_aromatics_like"/>
    <property type="match status" value="1"/>
</dbReference>
<gene>
    <name evidence="6" type="ORF">SAMN05421771_2724</name>
</gene>
<organism evidence="6 7">
    <name type="scientific">Granulicella pectinivorans</name>
    <dbReference type="NCBI Taxonomy" id="474950"/>
    <lineage>
        <taxon>Bacteria</taxon>
        <taxon>Pseudomonadati</taxon>
        <taxon>Acidobacteriota</taxon>
        <taxon>Terriglobia</taxon>
        <taxon>Terriglobales</taxon>
        <taxon>Acidobacteriaceae</taxon>
        <taxon>Granulicella</taxon>
    </lineage>
</organism>
<dbReference type="GO" id="GO:0003677">
    <property type="term" value="F:DNA binding"/>
    <property type="evidence" value="ECO:0007669"/>
    <property type="project" value="UniProtKB-KW"/>
</dbReference>
<accession>A0A1I6MIK1</accession>
<reference evidence="6 7" key="1">
    <citation type="submission" date="2016-10" db="EMBL/GenBank/DDBJ databases">
        <authorList>
            <person name="de Groot N.N."/>
        </authorList>
    </citation>
    <scope>NUCLEOTIDE SEQUENCE [LARGE SCALE GENOMIC DNA]</scope>
    <source>
        <strain evidence="6 7">DSM 21001</strain>
    </source>
</reference>
<protein>
    <submittedName>
        <fullName evidence="6">DNA-binding transcriptional regulator, LysR family</fullName>
    </submittedName>
</protein>
<dbReference type="SUPFAM" id="SSF53850">
    <property type="entry name" value="Periplasmic binding protein-like II"/>
    <property type="match status" value="1"/>
</dbReference>
<dbReference type="Gene3D" id="3.40.190.10">
    <property type="entry name" value="Periplasmic binding protein-like II"/>
    <property type="match status" value="2"/>
</dbReference>
<dbReference type="EMBL" id="FOZL01000001">
    <property type="protein sequence ID" value="SFS15514.1"/>
    <property type="molecule type" value="Genomic_DNA"/>
</dbReference>
<keyword evidence="4" id="KW-0804">Transcription</keyword>
<dbReference type="Pfam" id="PF00126">
    <property type="entry name" value="HTH_1"/>
    <property type="match status" value="1"/>
</dbReference>
<dbReference type="STRING" id="474950.SAMN05421771_2724"/>
<dbReference type="PANTHER" id="PTHR30346:SF0">
    <property type="entry name" value="HCA OPERON TRANSCRIPTIONAL ACTIVATOR HCAR"/>
    <property type="match status" value="1"/>
</dbReference>
<evidence type="ECO:0000259" key="5">
    <source>
        <dbReference type="PROSITE" id="PS50931"/>
    </source>
</evidence>
<dbReference type="InterPro" id="IPR036390">
    <property type="entry name" value="WH_DNA-bd_sf"/>
</dbReference>
<evidence type="ECO:0000256" key="4">
    <source>
        <dbReference type="ARBA" id="ARBA00023163"/>
    </source>
</evidence>
<dbReference type="Pfam" id="PF03466">
    <property type="entry name" value="LysR_substrate"/>
    <property type="match status" value="1"/>
</dbReference>
<dbReference type="SUPFAM" id="SSF46785">
    <property type="entry name" value="Winged helix' DNA-binding domain"/>
    <property type="match status" value="1"/>
</dbReference>
<keyword evidence="7" id="KW-1185">Reference proteome</keyword>
<name>A0A1I6MIK1_9BACT</name>
<keyword evidence="3 6" id="KW-0238">DNA-binding</keyword>
<proteinExistence type="inferred from homology"/>
<evidence type="ECO:0000313" key="6">
    <source>
        <dbReference type="EMBL" id="SFS15514.1"/>
    </source>
</evidence>
<comment type="similarity">
    <text evidence="1">Belongs to the LysR transcriptional regulatory family.</text>
</comment>
<dbReference type="RefSeq" id="WP_089839629.1">
    <property type="nucleotide sequence ID" value="NZ_FOZL01000001.1"/>
</dbReference>
<evidence type="ECO:0000313" key="7">
    <source>
        <dbReference type="Proteomes" id="UP000199024"/>
    </source>
</evidence>
<dbReference type="GO" id="GO:0032993">
    <property type="term" value="C:protein-DNA complex"/>
    <property type="evidence" value="ECO:0007669"/>
    <property type="project" value="TreeGrafter"/>
</dbReference>
<dbReference type="PROSITE" id="PS50931">
    <property type="entry name" value="HTH_LYSR"/>
    <property type="match status" value="1"/>
</dbReference>
<keyword evidence="2" id="KW-0805">Transcription regulation</keyword>
<dbReference type="InterPro" id="IPR036388">
    <property type="entry name" value="WH-like_DNA-bd_sf"/>
</dbReference>
<dbReference type="PANTHER" id="PTHR30346">
    <property type="entry name" value="TRANSCRIPTIONAL DUAL REGULATOR HCAR-RELATED"/>
    <property type="match status" value="1"/>
</dbReference>
<dbReference type="InterPro" id="IPR005119">
    <property type="entry name" value="LysR_subst-bd"/>
</dbReference>
<evidence type="ECO:0000256" key="3">
    <source>
        <dbReference type="ARBA" id="ARBA00023125"/>
    </source>
</evidence>
<evidence type="ECO:0000256" key="2">
    <source>
        <dbReference type="ARBA" id="ARBA00023015"/>
    </source>
</evidence>
<dbReference type="Gene3D" id="1.10.10.10">
    <property type="entry name" value="Winged helix-like DNA-binding domain superfamily/Winged helix DNA-binding domain"/>
    <property type="match status" value="1"/>
</dbReference>
<evidence type="ECO:0000256" key="1">
    <source>
        <dbReference type="ARBA" id="ARBA00009437"/>
    </source>
</evidence>
<dbReference type="OrthoDB" id="109562at2"/>
<sequence>MQQRFKTRHLEAVITLAEEMHFGRAAERVGLSQSGLSRCIQSAEREANAKLFARDRRSIEITDAGRSYVEHARISLAHGERAIRSARETKDRAGHFLEIGKSPDVDPVLVEVLYSIRLPLYSDLEISIHSEPSSDLAHGLMSADLDVALITQPERNAKLTMTKLAETPLHVVLPREHSLASKSAIKLADLRDERWIIYQQRTHPLLYERIMKLMRDEHIHPKHIDRILYPDEAEHLLMASRGVALLTKAGALKLDGKRLVAKPLEEEALCLDEWIAARGDDNSRLVSEFVRASVTRSTIVLQPSQMILPIEKNGSPSATCSSS</sequence>
<dbReference type="GO" id="GO:0003700">
    <property type="term" value="F:DNA-binding transcription factor activity"/>
    <property type="evidence" value="ECO:0007669"/>
    <property type="project" value="InterPro"/>
</dbReference>
<dbReference type="InterPro" id="IPR000847">
    <property type="entry name" value="LysR_HTH_N"/>
</dbReference>
<dbReference type="Proteomes" id="UP000199024">
    <property type="component" value="Unassembled WGS sequence"/>
</dbReference>